<dbReference type="RefSeq" id="WP_336805814.1">
    <property type="nucleotide sequence ID" value="NZ_JBBBNY010000001.1"/>
</dbReference>
<protein>
    <submittedName>
        <fullName evidence="2">GDSL-type esterase/lipase family protein</fullName>
    </submittedName>
</protein>
<name>A0ABU8J7Z1_9GAMM</name>
<dbReference type="Gene3D" id="3.40.50.1110">
    <property type="entry name" value="SGNH hydrolase"/>
    <property type="match status" value="1"/>
</dbReference>
<organism evidence="2 3">
    <name type="scientific">Fulvimonas yonginensis</name>
    <dbReference type="NCBI Taxonomy" id="1495200"/>
    <lineage>
        <taxon>Bacteria</taxon>
        <taxon>Pseudomonadati</taxon>
        <taxon>Pseudomonadota</taxon>
        <taxon>Gammaproteobacteria</taxon>
        <taxon>Lysobacterales</taxon>
        <taxon>Rhodanobacteraceae</taxon>
        <taxon>Fulvimonas</taxon>
    </lineage>
</organism>
<dbReference type="EMBL" id="JBBBNY010000001">
    <property type="protein sequence ID" value="MEI7035192.1"/>
    <property type="molecule type" value="Genomic_DNA"/>
</dbReference>
<dbReference type="PANTHER" id="PTHR30383">
    <property type="entry name" value="THIOESTERASE 1/PROTEASE 1/LYSOPHOSPHOLIPASE L1"/>
    <property type="match status" value="1"/>
</dbReference>
<accession>A0ABU8J7Z1</accession>
<evidence type="ECO:0000313" key="3">
    <source>
        <dbReference type="Proteomes" id="UP001381174"/>
    </source>
</evidence>
<dbReference type="Proteomes" id="UP001381174">
    <property type="component" value="Unassembled WGS sequence"/>
</dbReference>
<proteinExistence type="predicted"/>
<dbReference type="PANTHER" id="PTHR30383:SF5">
    <property type="entry name" value="SGNH HYDROLASE-TYPE ESTERASE DOMAIN-CONTAINING PROTEIN"/>
    <property type="match status" value="1"/>
</dbReference>
<evidence type="ECO:0000313" key="2">
    <source>
        <dbReference type="EMBL" id="MEI7035192.1"/>
    </source>
</evidence>
<comment type="caution">
    <text evidence="2">The sequence shown here is derived from an EMBL/GenBank/DDBJ whole genome shotgun (WGS) entry which is preliminary data.</text>
</comment>
<feature type="domain" description="SGNH hydrolase-type esterase" evidence="1">
    <location>
        <begin position="49"/>
        <end position="199"/>
    </location>
</feature>
<dbReference type="InterPro" id="IPR013830">
    <property type="entry name" value="SGNH_hydro"/>
</dbReference>
<reference evidence="2 3" key="1">
    <citation type="journal article" date="2014" name="Int. J. Syst. Evol. Microbiol.">
        <title>Fulvimonas yonginensis sp. nov., isolated from greenhouse soil, and emended description of the genus Fulvimonas.</title>
        <authorList>
            <person name="Ahn J.H."/>
            <person name="Kim S.J."/>
            <person name="Weon H.Y."/>
            <person name="Hong S.B."/>
            <person name="Seok S.J."/>
            <person name="Kwon S.W."/>
        </authorList>
    </citation>
    <scope>NUCLEOTIDE SEQUENCE [LARGE SCALE GENOMIC DNA]</scope>
    <source>
        <strain evidence="2 3">KACC 16952</strain>
    </source>
</reference>
<dbReference type="Pfam" id="PF13472">
    <property type="entry name" value="Lipase_GDSL_2"/>
    <property type="match status" value="1"/>
</dbReference>
<keyword evidence="3" id="KW-1185">Reference proteome</keyword>
<dbReference type="InterPro" id="IPR036514">
    <property type="entry name" value="SGNH_hydro_sf"/>
</dbReference>
<sequence length="214" mass="23176">MLERDSSPSGGEAGDFIEWQSEVAAFGVIDRLEPPPRGAVLFVGSSSIRLWHTLAADFAQRPTLNRGFGGSQIADSIYFAEQLVAPYDPAAIVLYAGGNDLAAGKPPAQVRDDFAAFVHCARRWAPQAPLAYLSIKPNLARRAQLPQIREANALIRACAAARQVDFLDVHTPMLGADGEPDPRWFDADGLHLNAQGYALWTGIVRGWLAAKDLL</sequence>
<gene>
    <name evidence="2" type="ORF">WAT24_00310</name>
</gene>
<evidence type="ECO:0000259" key="1">
    <source>
        <dbReference type="Pfam" id="PF13472"/>
    </source>
</evidence>
<dbReference type="InterPro" id="IPR051532">
    <property type="entry name" value="Ester_Hydrolysis_Enzymes"/>
</dbReference>
<dbReference type="SUPFAM" id="SSF52266">
    <property type="entry name" value="SGNH hydrolase"/>
    <property type="match status" value="1"/>
</dbReference>